<sequence length="220" mass="22912">MAALFGAFTLRDQLGFAALAHHRETLLSFRDAHYFAAAICFIAAYAAIVALSLPGALIMTLTGGFLFSVFPGALFNLVGATTGAVLVFLAARMGFGAALNSRIAAGGGAAAWLMAALRENELSVLLLMRLVPVVPFFLANLIAAALNVGIGRFVLTTFFGIMPGGLVYTWVGAGLGEVFARGETPDLDIIFEPQILGPILGLAALAALPIVIRAFGRRGT</sequence>
<dbReference type="InterPro" id="IPR015414">
    <property type="entry name" value="TMEM64"/>
</dbReference>
<reference evidence="8 9" key="1">
    <citation type="submission" date="2017-08" db="EMBL/GenBank/DDBJ databases">
        <title>Infants hospitalized years apart are colonized by the same room-sourced microbial strains.</title>
        <authorList>
            <person name="Brooks B."/>
            <person name="Olm M.R."/>
            <person name="Firek B.A."/>
            <person name="Baker R."/>
            <person name="Thomas B.C."/>
            <person name="Morowitz M.J."/>
            <person name="Banfield J.F."/>
        </authorList>
    </citation>
    <scope>NUCLEOTIDE SEQUENCE [LARGE SCALE GENOMIC DNA]</scope>
    <source>
        <strain evidence="8">S2_003_000_R2_11</strain>
    </source>
</reference>
<evidence type="ECO:0000256" key="1">
    <source>
        <dbReference type="ARBA" id="ARBA00004651"/>
    </source>
</evidence>
<evidence type="ECO:0000313" key="9">
    <source>
        <dbReference type="Proteomes" id="UP000248975"/>
    </source>
</evidence>
<name>A0A2W5S5X2_CERSP</name>
<dbReference type="PANTHER" id="PTHR12677:SF59">
    <property type="entry name" value="GOLGI APPARATUS MEMBRANE PROTEIN TVP38-RELATED"/>
    <property type="match status" value="1"/>
</dbReference>
<dbReference type="InterPro" id="IPR032816">
    <property type="entry name" value="VTT_dom"/>
</dbReference>
<feature type="transmembrane region" description="Helical" evidence="6">
    <location>
        <begin position="122"/>
        <end position="146"/>
    </location>
</feature>
<evidence type="ECO:0000256" key="4">
    <source>
        <dbReference type="ARBA" id="ARBA00022989"/>
    </source>
</evidence>
<evidence type="ECO:0000313" key="8">
    <source>
        <dbReference type="EMBL" id="PZQ97169.1"/>
    </source>
</evidence>
<dbReference type="Proteomes" id="UP000248975">
    <property type="component" value="Unassembled WGS sequence"/>
</dbReference>
<keyword evidence="2 6" id="KW-1003">Cell membrane</keyword>
<evidence type="ECO:0000256" key="6">
    <source>
        <dbReference type="RuleBase" id="RU366058"/>
    </source>
</evidence>
<feature type="transmembrane region" description="Helical" evidence="6">
    <location>
        <begin position="195"/>
        <end position="215"/>
    </location>
</feature>
<feature type="domain" description="VTT" evidence="7">
    <location>
        <begin position="57"/>
        <end position="173"/>
    </location>
</feature>
<keyword evidence="5 6" id="KW-0472">Membrane</keyword>
<dbReference type="EMBL" id="QFQS01000003">
    <property type="protein sequence ID" value="PZQ97169.1"/>
    <property type="molecule type" value="Genomic_DNA"/>
</dbReference>
<organism evidence="8 9">
    <name type="scientific">Cereibacter sphaeroides</name>
    <name type="common">Rhodobacter sphaeroides</name>
    <dbReference type="NCBI Taxonomy" id="1063"/>
    <lineage>
        <taxon>Bacteria</taxon>
        <taxon>Pseudomonadati</taxon>
        <taxon>Pseudomonadota</taxon>
        <taxon>Alphaproteobacteria</taxon>
        <taxon>Rhodobacterales</taxon>
        <taxon>Paracoccaceae</taxon>
        <taxon>Cereibacter</taxon>
    </lineage>
</organism>
<gene>
    <name evidence="8" type="ORF">DI533_13550</name>
</gene>
<evidence type="ECO:0000256" key="5">
    <source>
        <dbReference type="ARBA" id="ARBA00023136"/>
    </source>
</evidence>
<dbReference type="AlphaFoldDB" id="A0A2W5S5X2"/>
<dbReference type="Pfam" id="PF09335">
    <property type="entry name" value="VTT_dom"/>
    <property type="match status" value="1"/>
</dbReference>
<keyword evidence="3 6" id="KW-0812">Transmembrane</keyword>
<feature type="transmembrane region" description="Helical" evidence="6">
    <location>
        <begin position="33"/>
        <end position="53"/>
    </location>
</feature>
<evidence type="ECO:0000256" key="3">
    <source>
        <dbReference type="ARBA" id="ARBA00022692"/>
    </source>
</evidence>
<comment type="caution">
    <text evidence="8">The sequence shown here is derived from an EMBL/GenBank/DDBJ whole genome shotgun (WGS) entry which is preliminary data.</text>
</comment>
<comment type="subcellular location">
    <subcellularLocation>
        <location evidence="1 6">Cell membrane</location>
        <topology evidence="1 6">Multi-pass membrane protein</topology>
    </subcellularLocation>
</comment>
<accession>A0A2W5S5X2</accession>
<feature type="transmembrane region" description="Helical" evidence="6">
    <location>
        <begin position="153"/>
        <end position="175"/>
    </location>
</feature>
<keyword evidence="4 6" id="KW-1133">Transmembrane helix</keyword>
<protein>
    <recommendedName>
        <fullName evidence="6">TVP38/TMEM64 family membrane protein</fullName>
    </recommendedName>
</protein>
<feature type="transmembrane region" description="Helical" evidence="6">
    <location>
        <begin position="65"/>
        <end position="91"/>
    </location>
</feature>
<dbReference type="PANTHER" id="PTHR12677">
    <property type="entry name" value="GOLGI APPARATUS MEMBRANE PROTEIN TVP38-RELATED"/>
    <property type="match status" value="1"/>
</dbReference>
<comment type="similarity">
    <text evidence="6">Belongs to the TVP38/TMEM64 family.</text>
</comment>
<proteinExistence type="inferred from homology"/>
<evidence type="ECO:0000256" key="2">
    <source>
        <dbReference type="ARBA" id="ARBA00022475"/>
    </source>
</evidence>
<evidence type="ECO:0000259" key="7">
    <source>
        <dbReference type="Pfam" id="PF09335"/>
    </source>
</evidence>
<dbReference type="GO" id="GO:0005886">
    <property type="term" value="C:plasma membrane"/>
    <property type="evidence" value="ECO:0007669"/>
    <property type="project" value="UniProtKB-SubCell"/>
</dbReference>